<dbReference type="Pfam" id="PF01272">
    <property type="entry name" value="GreA_GreB"/>
    <property type="match status" value="1"/>
</dbReference>
<dbReference type="SUPFAM" id="SSF54534">
    <property type="entry name" value="FKBP-like"/>
    <property type="match status" value="1"/>
</dbReference>
<reference evidence="3 4" key="1">
    <citation type="submission" date="2021-01" db="EMBL/GenBank/DDBJ databases">
        <title>Brevundimonas vitis sp. nov., an bacterium isolated from grape (Vitis vinifera).</title>
        <authorList>
            <person name="Jiang L."/>
            <person name="Lee J."/>
        </authorList>
    </citation>
    <scope>NUCLEOTIDE SEQUENCE [LARGE SCALE GENOMIC DNA]</scope>
    <source>
        <strain evidence="3 4">GRTSA-9</strain>
    </source>
</reference>
<dbReference type="InterPro" id="IPR001437">
    <property type="entry name" value="Tscrpt_elong_fac_GreA/B_C"/>
</dbReference>
<proteinExistence type="predicted"/>
<dbReference type="Proteomes" id="UP000595448">
    <property type="component" value="Chromosome"/>
</dbReference>
<sequence>MTKTKSRTIKKPRLLITTSDLELLESMVGHSPTSAAAKLLGEELDRAVVVGESFNGRPFCRIGSRITYEDQGSGQTREIQLVLPADSDIDKRCVSVLSLVGAALLGLTTDAEFDWTDDRGRPHRLKVLDVVNEHAPHVG</sequence>
<feature type="domain" description="Regulator of nucleoside diphosphate kinase N-terminal" evidence="2">
    <location>
        <begin position="12"/>
        <end position="50"/>
    </location>
</feature>
<evidence type="ECO:0000259" key="2">
    <source>
        <dbReference type="Pfam" id="PF14760"/>
    </source>
</evidence>
<evidence type="ECO:0000313" key="3">
    <source>
        <dbReference type="EMBL" id="QQQ18625.1"/>
    </source>
</evidence>
<evidence type="ECO:0000313" key="4">
    <source>
        <dbReference type="Proteomes" id="UP000595448"/>
    </source>
</evidence>
<feature type="domain" description="Transcription elongation factor GreA/GreB C-terminal" evidence="1">
    <location>
        <begin position="61"/>
        <end position="130"/>
    </location>
</feature>
<dbReference type="EMBL" id="CP067977">
    <property type="protein sequence ID" value="QQQ18625.1"/>
    <property type="molecule type" value="Genomic_DNA"/>
</dbReference>
<evidence type="ECO:0000259" key="1">
    <source>
        <dbReference type="Pfam" id="PF01272"/>
    </source>
</evidence>
<keyword evidence="3" id="KW-0648">Protein biosynthesis</keyword>
<keyword evidence="4" id="KW-1185">Reference proteome</keyword>
<name>A0ABX7BME4_9CAUL</name>
<dbReference type="InterPro" id="IPR036953">
    <property type="entry name" value="GreA/GreB_C_sf"/>
</dbReference>
<gene>
    <name evidence="3" type="ORF">JIP62_00230</name>
</gene>
<dbReference type="Pfam" id="PF14760">
    <property type="entry name" value="Rnk_N"/>
    <property type="match status" value="1"/>
</dbReference>
<dbReference type="Gene3D" id="1.10.286.20">
    <property type="match status" value="1"/>
</dbReference>
<protein>
    <submittedName>
        <fullName evidence="3">GreA/GreB family elongation factor</fullName>
    </submittedName>
</protein>
<organism evidence="3 4">
    <name type="scientific">Brevundimonas vitisensis</name>
    <dbReference type="NCBI Taxonomy" id="2800818"/>
    <lineage>
        <taxon>Bacteria</taxon>
        <taxon>Pseudomonadati</taxon>
        <taxon>Pseudomonadota</taxon>
        <taxon>Alphaproteobacteria</taxon>
        <taxon>Caulobacterales</taxon>
        <taxon>Caulobacteraceae</taxon>
        <taxon>Brevundimonas</taxon>
    </lineage>
</organism>
<dbReference type="Gene3D" id="3.10.50.30">
    <property type="entry name" value="Transcription elongation factor, GreA/GreB, C-terminal domain"/>
    <property type="match status" value="1"/>
</dbReference>
<dbReference type="RefSeq" id="WP_201102992.1">
    <property type="nucleotide sequence ID" value="NZ_CP067977.1"/>
</dbReference>
<dbReference type="GO" id="GO:0003746">
    <property type="term" value="F:translation elongation factor activity"/>
    <property type="evidence" value="ECO:0007669"/>
    <property type="project" value="UniProtKB-KW"/>
</dbReference>
<accession>A0ABX7BME4</accession>
<dbReference type="InterPro" id="IPR029462">
    <property type="entry name" value="Rnk_N"/>
</dbReference>
<keyword evidence="3" id="KW-0251">Elongation factor</keyword>